<feature type="repeat" description="ANK" evidence="3">
    <location>
        <begin position="880"/>
        <end position="912"/>
    </location>
</feature>
<feature type="domain" description="Novel STAND NTPase 3" evidence="5">
    <location>
        <begin position="220"/>
        <end position="374"/>
    </location>
</feature>
<keyword evidence="2 3" id="KW-0040">ANK repeat</keyword>
<feature type="repeat" description="ANK" evidence="3">
    <location>
        <begin position="1349"/>
        <end position="1381"/>
    </location>
</feature>
<keyword evidence="1" id="KW-0677">Repeat</keyword>
<dbReference type="Pfam" id="PF18738">
    <property type="entry name" value="HEPN_DZIP3"/>
    <property type="match status" value="1"/>
</dbReference>
<dbReference type="InterPro" id="IPR002110">
    <property type="entry name" value="Ankyrin_rpt"/>
</dbReference>
<feature type="repeat" description="ANK" evidence="3">
    <location>
        <begin position="1184"/>
        <end position="1216"/>
    </location>
</feature>
<keyword evidence="7" id="KW-1185">Reference proteome</keyword>
<feature type="domain" description="DZIP3-like HEPN" evidence="4">
    <location>
        <begin position="2"/>
        <end position="109"/>
    </location>
</feature>
<evidence type="ECO:0000256" key="3">
    <source>
        <dbReference type="PROSITE-ProRule" id="PRU00023"/>
    </source>
</evidence>
<evidence type="ECO:0000256" key="1">
    <source>
        <dbReference type="ARBA" id="ARBA00022737"/>
    </source>
</evidence>
<dbReference type="PROSITE" id="PS50297">
    <property type="entry name" value="ANK_REP_REGION"/>
    <property type="match status" value="12"/>
</dbReference>
<reference evidence="6" key="1">
    <citation type="submission" date="2018-11" db="EMBL/GenBank/DDBJ databases">
        <authorList>
            <person name="Alioto T."/>
            <person name="Alioto T."/>
        </authorList>
    </citation>
    <scope>NUCLEOTIDE SEQUENCE</scope>
</reference>
<feature type="repeat" description="ANK" evidence="3">
    <location>
        <begin position="1047"/>
        <end position="1079"/>
    </location>
</feature>
<feature type="repeat" description="ANK" evidence="3">
    <location>
        <begin position="1217"/>
        <end position="1249"/>
    </location>
</feature>
<feature type="repeat" description="ANK" evidence="3">
    <location>
        <begin position="1316"/>
        <end position="1348"/>
    </location>
</feature>
<dbReference type="SMART" id="SM00248">
    <property type="entry name" value="ANK"/>
    <property type="match status" value="21"/>
</dbReference>
<name>A0A8B6GI50_MYTGA</name>
<dbReference type="PANTHER" id="PTHR24166">
    <property type="entry name" value="ROLLING PEBBLES, ISOFORM B"/>
    <property type="match status" value="1"/>
</dbReference>
<feature type="repeat" description="ANK" evidence="3">
    <location>
        <begin position="842"/>
        <end position="879"/>
    </location>
</feature>
<dbReference type="InterPro" id="IPR049050">
    <property type="entry name" value="nSTAND3"/>
</dbReference>
<evidence type="ECO:0000256" key="2">
    <source>
        <dbReference type="ARBA" id="ARBA00023043"/>
    </source>
</evidence>
<dbReference type="EMBL" id="UYJE01008501">
    <property type="protein sequence ID" value="VDI64414.1"/>
    <property type="molecule type" value="Genomic_DNA"/>
</dbReference>
<feature type="repeat" description="ANK" evidence="3">
    <location>
        <begin position="981"/>
        <end position="1013"/>
    </location>
</feature>
<gene>
    <name evidence="6" type="ORF">MGAL_10B075434</name>
</gene>
<evidence type="ECO:0000259" key="5">
    <source>
        <dbReference type="Pfam" id="PF20720"/>
    </source>
</evidence>
<dbReference type="Pfam" id="PF12796">
    <property type="entry name" value="Ank_2"/>
    <property type="match status" value="4"/>
</dbReference>
<protein>
    <recommendedName>
        <fullName evidence="8">DZIP3-like HEPN domain-containing protein</fullName>
    </recommendedName>
</protein>
<dbReference type="PROSITE" id="PS50088">
    <property type="entry name" value="ANK_REPEAT"/>
    <property type="match status" value="16"/>
</dbReference>
<feature type="repeat" description="ANK" evidence="3">
    <location>
        <begin position="1283"/>
        <end position="1315"/>
    </location>
</feature>
<dbReference type="Pfam" id="PF13637">
    <property type="entry name" value="Ank_4"/>
    <property type="match status" value="1"/>
</dbReference>
<proteinExistence type="predicted"/>
<organism evidence="6 7">
    <name type="scientific">Mytilus galloprovincialis</name>
    <name type="common">Mediterranean mussel</name>
    <dbReference type="NCBI Taxonomy" id="29158"/>
    <lineage>
        <taxon>Eukaryota</taxon>
        <taxon>Metazoa</taxon>
        <taxon>Spiralia</taxon>
        <taxon>Lophotrochozoa</taxon>
        <taxon>Mollusca</taxon>
        <taxon>Bivalvia</taxon>
        <taxon>Autobranchia</taxon>
        <taxon>Pteriomorphia</taxon>
        <taxon>Mytilida</taxon>
        <taxon>Mytiloidea</taxon>
        <taxon>Mytilidae</taxon>
        <taxon>Mytilinae</taxon>
        <taxon>Mytilus</taxon>
    </lineage>
</organism>
<evidence type="ECO:0000313" key="6">
    <source>
        <dbReference type="EMBL" id="VDI64414.1"/>
    </source>
</evidence>
<dbReference type="Proteomes" id="UP000596742">
    <property type="component" value="Unassembled WGS sequence"/>
</dbReference>
<comment type="caution">
    <text evidence="6">The sequence shown here is derived from an EMBL/GenBank/DDBJ whole genome shotgun (WGS) entry which is preliminary data.</text>
</comment>
<feature type="repeat" description="ANK" evidence="3">
    <location>
        <begin position="915"/>
        <end position="947"/>
    </location>
</feature>
<evidence type="ECO:0008006" key="8">
    <source>
        <dbReference type="Google" id="ProtNLM"/>
    </source>
</evidence>
<accession>A0A8B6GI50</accession>
<dbReference type="Pfam" id="PF00023">
    <property type="entry name" value="Ank"/>
    <property type="match status" value="4"/>
</dbReference>
<dbReference type="InterPro" id="IPR050889">
    <property type="entry name" value="Dendritic_Spine_Reg/Scaffold"/>
</dbReference>
<dbReference type="PANTHER" id="PTHR24166:SF48">
    <property type="entry name" value="PROTEIN VAPYRIN"/>
    <property type="match status" value="1"/>
</dbReference>
<evidence type="ECO:0000313" key="7">
    <source>
        <dbReference type="Proteomes" id="UP000596742"/>
    </source>
</evidence>
<feature type="repeat" description="ANK" evidence="3">
    <location>
        <begin position="1080"/>
        <end position="1112"/>
    </location>
</feature>
<feature type="repeat" description="ANK" evidence="3">
    <location>
        <begin position="1250"/>
        <end position="1282"/>
    </location>
</feature>
<feature type="repeat" description="ANK" evidence="3">
    <location>
        <begin position="1151"/>
        <end position="1183"/>
    </location>
</feature>
<dbReference type="OrthoDB" id="6133762at2759"/>
<evidence type="ECO:0000259" key="4">
    <source>
        <dbReference type="Pfam" id="PF18738"/>
    </source>
</evidence>
<dbReference type="InterPro" id="IPR036770">
    <property type="entry name" value="Ankyrin_rpt-contain_sf"/>
</dbReference>
<dbReference type="SUPFAM" id="SSF48403">
    <property type="entry name" value="Ankyrin repeat"/>
    <property type="match status" value="3"/>
</dbReference>
<feature type="repeat" description="ANK" evidence="3">
    <location>
        <begin position="1113"/>
        <end position="1145"/>
    </location>
</feature>
<dbReference type="Pfam" id="PF20720">
    <property type="entry name" value="nSTAND3"/>
    <property type="match status" value="1"/>
</dbReference>
<sequence length="1405" mass="157380">MDLMYPNTGYTSSDNYDVTLMICLLRNLSTISPPSLGYDKLPPATEISDGADLARIKYHRNLIAHADKDELTTGEFNTMWACVYEAVLRLGGAGYRTTCEDLSQLNLNKDVLINVRQDITEFRSEMKDQIISLQADLGKVKHEQAEIREQAGKFQDDLCYTQTAQTAFKEDVTVKTKDLQNDIKTIKIDQNTLSHQVTACRCEGIHKLQIEEWENKERKFVKTPVSEYVSNILLKENSVTVTGQPGIGKSGTIHHVALSMLNGDAKYAIIPCKNPSDIVNHYKLETFQIFVIDDVCGKYTINHYDVEEWIKYKDDIVRILEKDTTKLLVSVRLQVFQDEQFKRIGIFLKNICDLSSKQFLLSSNIKLKIAKAYLPKNVIKAIGQRLDKYDYLPLLCMLYSQNPNMNAIEYFENPFIMYKKELDQMYTQMNKTKLCALFLLVLFDDCLLESNIRDVKFRNKLELIFDSCNVNRGTPTDSIIGELNTLTRTYLEKDVMHTKHVDKTSSVSYHAVHDKMFDFLCSYFGGKFQKCMLRFADDNIICSRMQLRSVHEKKKAFEILIENYNEQFYFDRIADMLGKGKMYDVVCNRQMQFEIYRSKLISHLQLLNKDKIHTLLHAQDKNGKTLTYLVCLLGYTDLVQFILERTDDINADHLSTYPPLVGACKRGDDIIVQLLLFKGANVNKSDVSKQSPLIMALKGCDYSERHVDSSTSQNHSLIVDMLIENGALMDNLKRFYKCFFIQKNVSRLIGASSLGKLRMVKSFIQRGDVLDETDTRKYTPLHWAIYNGHFHTAKYLIDLGSNLLITEQDGRNAFMIACYSGCTEIVRYLLTKEFYVNQANDKGWTPLLYAINGMGEAGNSVTTVTFLINKGADVSLCNKDGLTPLMLSCKHGFLKITESILEKHIDIDINQADMSGISALMYASLHGHTAMCILLLSKGANIHVVDYKGWTCLMWSCFMGFTSTAEWLISVGSEIDNKDMQGDTALLLASKYGNTEIAFLLISKGVHTNNPDLNVENTALILAATDTHQHMEYINRKKAYTYAANKNSNTALSLATEGGHADIEDLHIKKSSDLNVANNDGKTALILAIEHDHTDIINLLITMEAEVNANDKYGNTALRLATKRGRTDIVVLLIAKGADVNVADVNVADKDRGTALMLAAEHGHTDIVDLLIEKGADVNAADKDGRTDLMLAAELGRTDIVDLLIEKGADVNVADKDERTALMLAAELGRTDIVVLLIEKGADVNVADKDERTALMLAAELGRTDIVVLLIEKGADVNVADKDKRTALMLAAELGRTDTVELLIQKGADVNVADKDKRTALMLAAELGRTDTVELLIQKGAGVNAADKDERTALMLAAERGRTDIVDLLIEKGADVNAADKDGNTALILATRLSYWQQGVVIHTL</sequence>
<feature type="repeat" description="ANK" evidence="3">
    <location>
        <begin position="655"/>
        <end position="687"/>
    </location>
</feature>
<dbReference type="InterPro" id="IPR041249">
    <property type="entry name" value="HEPN_DZIP3"/>
</dbReference>
<dbReference type="Gene3D" id="1.25.40.20">
    <property type="entry name" value="Ankyrin repeat-containing domain"/>
    <property type="match status" value="8"/>
</dbReference>
<feature type="repeat" description="ANK" evidence="3">
    <location>
        <begin position="776"/>
        <end position="808"/>
    </location>
</feature>
<dbReference type="PRINTS" id="PR01415">
    <property type="entry name" value="ANKYRIN"/>
</dbReference>